<comment type="function">
    <text evidence="8">Bifunctional DNA N-glycosylase with associated apurinic/apyrimidinic (AP) lyase function that catalyzes the first step in base excision repair (BER), the primary repair pathway for the repair of oxidative DNA damage. The DNA N-glycosylase activity releases the damaged DNA base from DNA by cleaving the N-glycosidic bond, leaving an AP site. The AP lyase activity cleaves the phosphodiester bond 3' to the AP site by a beta-elimination. Primarily recognizes and repairs oxidative base damage of pyrimidines.</text>
</comment>
<evidence type="ECO:0000256" key="3">
    <source>
        <dbReference type="ARBA" id="ARBA00022763"/>
    </source>
</evidence>
<feature type="transmembrane region" description="Helical" evidence="11">
    <location>
        <begin position="268"/>
        <end position="291"/>
    </location>
</feature>
<keyword evidence="5 8" id="KW-0234">DNA repair</keyword>
<keyword evidence="11" id="KW-0472">Membrane</keyword>
<dbReference type="PANTHER" id="PTHR43286">
    <property type="entry name" value="ENDONUCLEASE III-LIKE PROTEIN 1"/>
    <property type="match status" value="1"/>
</dbReference>
<evidence type="ECO:0000259" key="12">
    <source>
        <dbReference type="SMART" id="SM00478"/>
    </source>
</evidence>
<keyword evidence="6 8" id="KW-0456">Lyase</keyword>
<dbReference type="GO" id="GO:0140078">
    <property type="term" value="F:class I DNA-(apurinic or apyrimidinic site) endonuclease activity"/>
    <property type="evidence" value="ECO:0007669"/>
    <property type="project" value="UniProtKB-EC"/>
</dbReference>
<keyword evidence="14" id="KW-1185">Reference proteome</keyword>
<dbReference type="InterPro" id="IPR000445">
    <property type="entry name" value="HhH_motif"/>
</dbReference>
<keyword evidence="3 8" id="KW-0227">DNA damage</keyword>
<dbReference type="HAMAP" id="MF_03183">
    <property type="entry name" value="Endonuclease_III_Nth"/>
    <property type="match status" value="1"/>
</dbReference>
<dbReference type="GO" id="GO:0006289">
    <property type="term" value="P:nucleotide-excision repair"/>
    <property type="evidence" value="ECO:0007669"/>
    <property type="project" value="TreeGrafter"/>
</dbReference>
<name>A0AAJ0MIH5_9PEZI</name>
<keyword evidence="8" id="KW-0496">Mitochondrion</keyword>
<dbReference type="PANTHER" id="PTHR43286:SF1">
    <property type="entry name" value="ENDONUCLEASE III-LIKE PROTEIN 1"/>
    <property type="match status" value="1"/>
</dbReference>
<feature type="compositionally biased region" description="Basic and acidic residues" evidence="10">
    <location>
        <begin position="458"/>
        <end position="470"/>
    </location>
</feature>
<dbReference type="Gene3D" id="3.40.50.1820">
    <property type="entry name" value="alpha/beta hydrolase"/>
    <property type="match status" value="1"/>
</dbReference>
<feature type="region of interest" description="Disordered" evidence="10">
    <location>
        <begin position="458"/>
        <end position="570"/>
    </location>
</feature>
<comment type="similarity">
    <text evidence="1">Belongs to the putative lipase ROG1 family.</text>
</comment>
<protein>
    <recommendedName>
        <fullName evidence="8">Endonuclease III homolog</fullName>
        <ecNumber evidence="8">3.2.2.-</ecNumber>
        <ecNumber evidence="8">4.2.99.18</ecNumber>
    </recommendedName>
    <alternativeName>
        <fullName evidence="8">Bifunctional DNA N-glycosylase/DNA-(apurinic or apyrimidinic site) lyase</fullName>
        <shortName evidence="8">DNA glycosylase/AP lyase</shortName>
    </alternativeName>
</protein>
<reference evidence="13" key="2">
    <citation type="submission" date="2023-06" db="EMBL/GenBank/DDBJ databases">
        <authorList>
            <consortium name="Lawrence Berkeley National Laboratory"/>
            <person name="Haridas S."/>
            <person name="Hensen N."/>
            <person name="Bonometti L."/>
            <person name="Westerberg I."/>
            <person name="Brannstrom I.O."/>
            <person name="Guillou S."/>
            <person name="Cros-Aarteil S."/>
            <person name="Calhoun S."/>
            <person name="Kuo A."/>
            <person name="Mondo S."/>
            <person name="Pangilinan J."/>
            <person name="Riley R."/>
            <person name="Labutti K."/>
            <person name="Andreopoulos B."/>
            <person name="Lipzen A."/>
            <person name="Chen C."/>
            <person name="Yanf M."/>
            <person name="Daum C."/>
            <person name="Ng V."/>
            <person name="Clum A."/>
            <person name="Steindorff A."/>
            <person name="Ohm R."/>
            <person name="Martin F."/>
            <person name="Silar P."/>
            <person name="Natvig D."/>
            <person name="Lalanne C."/>
            <person name="Gautier V."/>
            <person name="Ament-Velasquez S.L."/>
            <person name="Kruys A."/>
            <person name="Hutchinson M.I."/>
            <person name="Powell A.J."/>
            <person name="Barry K."/>
            <person name="Miller A.N."/>
            <person name="Grigoriev I.V."/>
            <person name="Debuchy R."/>
            <person name="Gladieux P."/>
            <person name="Thoren M.H."/>
            <person name="Johannesson H."/>
        </authorList>
    </citation>
    <scope>NUCLEOTIDE SEQUENCE</scope>
    <source>
        <strain evidence="13">CBS 955.72</strain>
    </source>
</reference>
<dbReference type="Gene3D" id="1.10.1670.10">
    <property type="entry name" value="Helix-hairpin-Helix base-excision DNA repair enzymes (C-terminal)"/>
    <property type="match status" value="1"/>
</dbReference>
<comment type="caution">
    <text evidence="13">The sequence shown here is derived from an EMBL/GenBank/DDBJ whole genome shotgun (WGS) entry which is preliminary data.</text>
</comment>
<dbReference type="SMART" id="SM00478">
    <property type="entry name" value="ENDO3c"/>
    <property type="match status" value="1"/>
</dbReference>
<dbReference type="GO" id="GO:0000703">
    <property type="term" value="F:oxidized pyrimidine nucleobase lesion DNA N-glycosylase activity"/>
    <property type="evidence" value="ECO:0007669"/>
    <property type="project" value="UniProtKB-UniRule"/>
</dbReference>
<dbReference type="Gene3D" id="1.10.340.30">
    <property type="entry name" value="Hypothetical protein, domain 2"/>
    <property type="match status" value="1"/>
</dbReference>
<evidence type="ECO:0000256" key="2">
    <source>
        <dbReference type="ARBA" id="ARBA00008343"/>
    </source>
</evidence>
<evidence type="ECO:0000256" key="7">
    <source>
        <dbReference type="ARBA" id="ARBA00023295"/>
    </source>
</evidence>
<evidence type="ECO:0000256" key="5">
    <source>
        <dbReference type="ARBA" id="ARBA00023204"/>
    </source>
</evidence>
<dbReference type="InterPro" id="IPR030841">
    <property type="entry name" value="NTH1"/>
</dbReference>
<dbReference type="InterPro" id="IPR003265">
    <property type="entry name" value="HhH-GPD_domain"/>
</dbReference>
<organism evidence="13 14">
    <name type="scientific">Lasiosphaeria hispida</name>
    <dbReference type="NCBI Taxonomy" id="260671"/>
    <lineage>
        <taxon>Eukaryota</taxon>
        <taxon>Fungi</taxon>
        <taxon>Dikarya</taxon>
        <taxon>Ascomycota</taxon>
        <taxon>Pezizomycotina</taxon>
        <taxon>Sordariomycetes</taxon>
        <taxon>Sordariomycetidae</taxon>
        <taxon>Sordariales</taxon>
        <taxon>Lasiosphaeriaceae</taxon>
        <taxon>Lasiosphaeria</taxon>
    </lineage>
</organism>
<dbReference type="SUPFAM" id="SSF48150">
    <property type="entry name" value="DNA-glycosylase"/>
    <property type="match status" value="1"/>
</dbReference>
<dbReference type="InterPro" id="IPR023170">
    <property type="entry name" value="HhH_base_excis_C"/>
</dbReference>
<evidence type="ECO:0000256" key="10">
    <source>
        <dbReference type="SAM" id="MobiDB-lite"/>
    </source>
</evidence>
<dbReference type="GO" id="GO:0006285">
    <property type="term" value="P:base-excision repair, AP site formation"/>
    <property type="evidence" value="ECO:0007669"/>
    <property type="project" value="UniProtKB-UniRule"/>
</dbReference>
<dbReference type="Proteomes" id="UP001275084">
    <property type="component" value="Unassembled WGS sequence"/>
</dbReference>
<gene>
    <name evidence="8" type="primary">NTH1</name>
    <name evidence="13" type="ORF">B0T25DRAFT_495871</name>
</gene>
<dbReference type="InterPro" id="IPR007751">
    <property type="entry name" value="DUF676_lipase-like"/>
</dbReference>
<dbReference type="Pfam" id="PF00730">
    <property type="entry name" value="HhH-GPD"/>
    <property type="match status" value="1"/>
</dbReference>
<dbReference type="InterPro" id="IPR029058">
    <property type="entry name" value="AB_hydrolase_fold"/>
</dbReference>
<keyword evidence="9" id="KW-0175">Coiled coil</keyword>
<evidence type="ECO:0000256" key="1">
    <source>
        <dbReference type="ARBA" id="ARBA00007920"/>
    </source>
</evidence>
<evidence type="ECO:0000256" key="8">
    <source>
        <dbReference type="HAMAP-Rule" id="MF_03183"/>
    </source>
</evidence>
<evidence type="ECO:0000313" key="13">
    <source>
        <dbReference type="EMBL" id="KAK3360037.1"/>
    </source>
</evidence>
<feature type="compositionally biased region" description="Basic residues" evidence="10">
    <location>
        <begin position="546"/>
        <end position="557"/>
    </location>
</feature>
<feature type="compositionally biased region" description="Low complexity" evidence="10">
    <location>
        <begin position="508"/>
        <end position="517"/>
    </location>
</feature>
<keyword evidence="11" id="KW-1133">Transmembrane helix</keyword>
<feature type="coiled-coil region" evidence="9">
    <location>
        <begin position="917"/>
        <end position="946"/>
    </location>
</feature>
<evidence type="ECO:0000256" key="4">
    <source>
        <dbReference type="ARBA" id="ARBA00022801"/>
    </source>
</evidence>
<dbReference type="EC" id="4.2.99.18" evidence="8"/>
<dbReference type="Pfam" id="PF00633">
    <property type="entry name" value="HHH"/>
    <property type="match status" value="1"/>
</dbReference>
<dbReference type="AlphaFoldDB" id="A0AAJ0MIH5"/>
<accession>A0AAJ0MIH5</accession>
<feature type="domain" description="HhH-GPD" evidence="12">
    <location>
        <begin position="625"/>
        <end position="798"/>
    </location>
</feature>
<comment type="subcellular location">
    <subcellularLocation>
        <location evidence="8">Nucleus</location>
    </subcellularLocation>
    <subcellularLocation>
        <location evidence="8">Mitochondrion</location>
    </subcellularLocation>
</comment>
<comment type="catalytic activity">
    <reaction evidence="8">
        <text>2'-deoxyribonucleotide-(2'-deoxyribose 5'-phosphate)-2'-deoxyribonucleotide-DNA = a 3'-end 2'-deoxyribonucleotide-(2,3-dehydro-2,3-deoxyribose 5'-phosphate)-DNA + a 5'-end 5'-phospho-2'-deoxyribonucleoside-DNA + H(+)</text>
        <dbReference type="Rhea" id="RHEA:66592"/>
        <dbReference type="Rhea" id="RHEA-COMP:13180"/>
        <dbReference type="Rhea" id="RHEA-COMP:16897"/>
        <dbReference type="Rhea" id="RHEA-COMP:17067"/>
        <dbReference type="ChEBI" id="CHEBI:15378"/>
        <dbReference type="ChEBI" id="CHEBI:136412"/>
        <dbReference type="ChEBI" id="CHEBI:157695"/>
        <dbReference type="ChEBI" id="CHEBI:167181"/>
        <dbReference type="EC" id="4.2.99.18"/>
    </reaction>
</comment>
<dbReference type="SUPFAM" id="SSF53474">
    <property type="entry name" value="alpha/beta-Hydrolases"/>
    <property type="match status" value="1"/>
</dbReference>
<dbReference type="EMBL" id="JAUIQD010000002">
    <property type="protein sequence ID" value="KAK3360037.1"/>
    <property type="molecule type" value="Genomic_DNA"/>
</dbReference>
<comment type="caution">
    <text evidence="8">Lacks conserved residue(s) required for the propagation of feature annotation.</text>
</comment>
<reference evidence="13" key="1">
    <citation type="journal article" date="2023" name="Mol. Phylogenet. Evol.">
        <title>Genome-scale phylogeny and comparative genomics of the fungal order Sordariales.</title>
        <authorList>
            <person name="Hensen N."/>
            <person name="Bonometti L."/>
            <person name="Westerberg I."/>
            <person name="Brannstrom I.O."/>
            <person name="Guillou S."/>
            <person name="Cros-Aarteil S."/>
            <person name="Calhoun S."/>
            <person name="Haridas S."/>
            <person name="Kuo A."/>
            <person name="Mondo S."/>
            <person name="Pangilinan J."/>
            <person name="Riley R."/>
            <person name="LaButti K."/>
            <person name="Andreopoulos B."/>
            <person name="Lipzen A."/>
            <person name="Chen C."/>
            <person name="Yan M."/>
            <person name="Daum C."/>
            <person name="Ng V."/>
            <person name="Clum A."/>
            <person name="Steindorff A."/>
            <person name="Ohm R.A."/>
            <person name="Martin F."/>
            <person name="Silar P."/>
            <person name="Natvig D.O."/>
            <person name="Lalanne C."/>
            <person name="Gautier V."/>
            <person name="Ament-Velasquez S.L."/>
            <person name="Kruys A."/>
            <person name="Hutchinson M.I."/>
            <person name="Powell A.J."/>
            <person name="Barry K."/>
            <person name="Miller A.N."/>
            <person name="Grigoriev I.V."/>
            <person name="Debuchy R."/>
            <person name="Gladieux P."/>
            <person name="Hiltunen Thoren M."/>
            <person name="Johannesson H."/>
        </authorList>
    </citation>
    <scope>NUCLEOTIDE SEQUENCE</scope>
    <source>
        <strain evidence="13">CBS 955.72</strain>
    </source>
</reference>
<dbReference type="EC" id="3.2.2.-" evidence="8"/>
<comment type="similarity">
    <text evidence="2 8">Belongs to the Nth/MutY family.</text>
</comment>
<dbReference type="FunFam" id="1.10.340.30:FF:000014">
    <property type="entry name" value="Endonuclease III homolog"/>
    <property type="match status" value="1"/>
</dbReference>
<sequence length="999" mass="110673">MADEYSGGSIEADHLCVLVHGLWGNPLHMASVAKSLRAQHPREKVYVLVAKRNSGSFTYDGIELGGERVCLEIEEELEAIKSRGGHIKKISIVGYSLGGLVARYAIGLLFARGVLDNLECMNFTAFASPFLGVRSPLRGWGNNVWNVLGARSLCMSGRQLFGIDKFRDTGKPLLAVLADPKSIFMSGLAKFQRRTLYANVTNDRSAVYYTTAIAKTDPYTDMSKVNVKYVKGFEDVILDPVSPVQPQPLAPKEREPFRASAKRWFNRIPFVLALIVFVPIGVVAFFINSAIQTVRSSRRVKLHEKGLAGINPEGYRVNLWINEIREAVEDAYENLNSSQRQEYLASGSSSDSEDGADTGSDSGEEIIALERKQSVAGQPTLALAPYQFEAVKALDSLGWRKYPVWIHKVRHSHAAIILRTEKEDFSEGQTVFFDKPSAASTATLPRRSARTNLARFSYRAESDSDEDKKSSQLTSLSDIEDAAKPLQRDSSSPARRTGTVTRKRKRAATATKLEASSSPPPAKIKAEAKSESESESESTTTSAIKSKPKRAPRKPARKITSPTTGAVKVEPPSNWEEMYAVAKKMRLPGGAASHAAVDTMGCERLASADASARDRRFHTLVALMLSSQTKDTVNAEAMIRLKKELPGWREGEPAGLNLENMLVVEPGVLNELIGKVGFHNNKTKYVFLSKLQDTKYLKQAAVILRDRYNSDIPDTIEGLMSLPGVGPKMAHLCMSADNGWGRVEGIGVDVHVHRITNLWGWQHPPSKNPEETRLALQSWLPRDKWKEINWLLVGLGQAVCLPVGRKCGDCQLGLRGLCKAADRKKVSDGRRKREMEVKAEIGIEVGVDEDEDERKVVVKKEKKVARTVKEEPRETTIKEEVEATVAKSGRLQEQVLDRTVKQEIVKEEEDREAAVVNKTVKEIVKRERAKREVAKEEAAEERSTRAVAVKDEVVKEEEDTVIKEGAVDATSPEVKLEAVRVAATRRERPVRAGRGPTRR</sequence>
<evidence type="ECO:0000256" key="9">
    <source>
        <dbReference type="SAM" id="Coils"/>
    </source>
</evidence>
<keyword evidence="7 8" id="KW-0326">Glycosidase</keyword>
<dbReference type="Pfam" id="PF05057">
    <property type="entry name" value="DUF676"/>
    <property type="match status" value="1"/>
</dbReference>
<keyword evidence="8" id="KW-0539">Nucleus</keyword>
<evidence type="ECO:0000256" key="11">
    <source>
        <dbReference type="SAM" id="Phobius"/>
    </source>
</evidence>
<evidence type="ECO:0000313" key="14">
    <source>
        <dbReference type="Proteomes" id="UP001275084"/>
    </source>
</evidence>
<dbReference type="CDD" id="cd00056">
    <property type="entry name" value="ENDO3c"/>
    <property type="match status" value="1"/>
</dbReference>
<keyword evidence="11" id="KW-0812">Transmembrane</keyword>
<evidence type="ECO:0000256" key="6">
    <source>
        <dbReference type="ARBA" id="ARBA00023239"/>
    </source>
</evidence>
<dbReference type="GO" id="GO:0003677">
    <property type="term" value="F:DNA binding"/>
    <property type="evidence" value="ECO:0007669"/>
    <property type="project" value="UniProtKB-UniRule"/>
</dbReference>
<dbReference type="GO" id="GO:0005634">
    <property type="term" value="C:nucleus"/>
    <property type="evidence" value="ECO:0007669"/>
    <property type="project" value="UniProtKB-SubCell"/>
</dbReference>
<proteinExistence type="inferred from homology"/>
<dbReference type="GO" id="GO:0005739">
    <property type="term" value="C:mitochondrion"/>
    <property type="evidence" value="ECO:0007669"/>
    <property type="project" value="UniProtKB-SubCell"/>
</dbReference>
<dbReference type="InterPro" id="IPR011257">
    <property type="entry name" value="DNA_glycosylase"/>
</dbReference>
<keyword evidence="4 8" id="KW-0378">Hydrolase</keyword>